<dbReference type="OrthoDB" id="1798014at2"/>
<proteinExistence type="predicted"/>
<keyword evidence="1" id="KW-1133">Transmembrane helix</keyword>
<keyword evidence="1" id="KW-0472">Membrane</keyword>
<dbReference type="KEGG" id="ahal:FTX54_010745"/>
<dbReference type="EMBL" id="CP144914">
    <property type="protein sequence ID" value="WWD78901.1"/>
    <property type="molecule type" value="Genomic_DNA"/>
</dbReference>
<feature type="transmembrane region" description="Helical" evidence="1">
    <location>
        <begin position="115"/>
        <end position="134"/>
    </location>
</feature>
<reference evidence="2 3" key="1">
    <citation type="submission" date="2024-01" db="EMBL/GenBank/DDBJ databases">
        <title>Complete Genome Sequence of Alkalicoccus halolimnae BZ-SZ-XJ29T, a Moderately Halophilic Bacterium Isolated from a Salt Lake.</title>
        <authorList>
            <person name="Zhao B."/>
        </authorList>
    </citation>
    <scope>NUCLEOTIDE SEQUENCE [LARGE SCALE GENOMIC DNA]</scope>
    <source>
        <strain evidence="2 3">BZ-SZ-XJ29</strain>
    </source>
</reference>
<keyword evidence="1" id="KW-0812">Transmembrane</keyword>
<protein>
    <submittedName>
        <fullName evidence="2">Uncharacterized protein</fullName>
    </submittedName>
</protein>
<evidence type="ECO:0000313" key="2">
    <source>
        <dbReference type="EMBL" id="WWD78901.1"/>
    </source>
</evidence>
<keyword evidence="3" id="KW-1185">Reference proteome</keyword>
<organism evidence="2 3">
    <name type="scientific">Alkalicoccus halolimnae</name>
    <dbReference type="NCBI Taxonomy" id="1667239"/>
    <lineage>
        <taxon>Bacteria</taxon>
        <taxon>Bacillati</taxon>
        <taxon>Bacillota</taxon>
        <taxon>Bacilli</taxon>
        <taxon>Bacillales</taxon>
        <taxon>Bacillaceae</taxon>
        <taxon>Alkalicoccus</taxon>
    </lineage>
</organism>
<evidence type="ECO:0000313" key="3">
    <source>
        <dbReference type="Proteomes" id="UP000321816"/>
    </source>
</evidence>
<evidence type="ECO:0000256" key="1">
    <source>
        <dbReference type="SAM" id="Phobius"/>
    </source>
</evidence>
<sequence length="137" mass="15597">MKEFTTYLLWTLGIGVVMYAGFLTHQFLQEKASIEGDPFLLWQFSIFFPIGIGMLLRLPRLLKEFQLNGAWRIHWAKLLGTGLPALYVIAAQLIAFAPISFVPPFFMEIVLLNEAHVTTMIHLIFGYVVVGSFYKSP</sequence>
<accession>A0A5C7FAL1</accession>
<dbReference type="AlphaFoldDB" id="A0A5C7FAL1"/>
<feature type="transmembrane region" description="Helical" evidence="1">
    <location>
        <begin position="7"/>
        <end position="28"/>
    </location>
</feature>
<feature type="transmembrane region" description="Helical" evidence="1">
    <location>
        <begin position="40"/>
        <end position="58"/>
    </location>
</feature>
<dbReference type="Proteomes" id="UP000321816">
    <property type="component" value="Chromosome"/>
</dbReference>
<name>A0A5C7FAL1_9BACI</name>
<dbReference type="RefSeq" id="WP_147804659.1">
    <property type="nucleotide sequence ID" value="NZ_CP144914.1"/>
</dbReference>
<gene>
    <name evidence="2" type="ORF">FTX54_010745</name>
</gene>
<feature type="transmembrane region" description="Helical" evidence="1">
    <location>
        <begin position="78"/>
        <end position="103"/>
    </location>
</feature>